<dbReference type="InterPro" id="IPR011050">
    <property type="entry name" value="Pectin_lyase_fold/virulence"/>
</dbReference>
<dbReference type="InterPro" id="IPR039448">
    <property type="entry name" value="Beta_helix"/>
</dbReference>
<organism evidence="2">
    <name type="scientific">marine sediment metagenome</name>
    <dbReference type="NCBI Taxonomy" id="412755"/>
    <lineage>
        <taxon>unclassified sequences</taxon>
        <taxon>metagenomes</taxon>
        <taxon>ecological metagenomes</taxon>
    </lineage>
</organism>
<dbReference type="EMBL" id="BART01037579">
    <property type="protein sequence ID" value="GAH08955.1"/>
    <property type="molecule type" value="Genomic_DNA"/>
</dbReference>
<feature type="domain" description="Right handed beta helix" evidence="1">
    <location>
        <begin position="4"/>
        <end position="76"/>
    </location>
</feature>
<evidence type="ECO:0000313" key="2">
    <source>
        <dbReference type="EMBL" id="GAH08955.1"/>
    </source>
</evidence>
<dbReference type="InterPro" id="IPR012334">
    <property type="entry name" value="Pectin_lyas_fold"/>
</dbReference>
<feature type="non-terminal residue" evidence="2">
    <location>
        <position position="77"/>
    </location>
</feature>
<gene>
    <name evidence="2" type="ORF">S01H4_62801</name>
</gene>
<dbReference type="AlphaFoldDB" id="X1DL31"/>
<protein>
    <recommendedName>
        <fullName evidence="1">Right handed beta helix domain-containing protein</fullName>
    </recommendedName>
</protein>
<proteinExistence type="predicted"/>
<accession>X1DL31</accession>
<dbReference type="SUPFAM" id="SSF51126">
    <property type="entry name" value="Pectin lyase-like"/>
    <property type="match status" value="1"/>
</dbReference>
<evidence type="ECO:0000259" key="1">
    <source>
        <dbReference type="Pfam" id="PF13229"/>
    </source>
</evidence>
<dbReference type="Pfam" id="PF13229">
    <property type="entry name" value="Beta_helix"/>
    <property type="match status" value="1"/>
</dbReference>
<dbReference type="Gene3D" id="2.160.20.10">
    <property type="entry name" value="Single-stranded right-handed beta-helix, Pectin lyase-like"/>
    <property type="match status" value="1"/>
</dbReference>
<name>X1DL31_9ZZZZ</name>
<comment type="caution">
    <text evidence="2">The sequence shown here is derived from an EMBL/GenBank/DDBJ whole genome shotgun (WGS) entry which is preliminary data.</text>
</comment>
<reference evidence="2" key="1">
    <citation type="journal article" date="2014" name="Front. Microbiol.">
        <title>High frequency of phylogenetically diverse reductive dehalogenase-homologous genes in deep subseafloor sedimentary metagenomes.</title>
        <authorList>
            <person name="Kawai M."/>
            <person name="Futagami T."/>
            <person name="Toyoda A."/>
            <person name="Takaki Y."/>
            <person name="Nishi S."/>
            <person name="Hori S."/>
            <person name="Arai W."/>
            <person name="Tsubouchi T."/>
            <person name="Morono Y."/>
            <person name="Uchiyama I."/>
            <person name="Ito T."/>
            <person name="Fujiyama A."/>
            <person name="Inagaki F."/>
            <person name="Takami H."/>
        </authorList>
    </citation>
    <scope>NUCLEOTIDE SEQUENCE</scope>
    <source>
        <strain evidence="2">Expedition CK06-06</strain>
    </source>
</reference>
<sequence>MPSALYGFDLFQCNNTTFRNNNCSDSSTGVLINNAYDLSFISNDVNDNTFDGFNLDNVFDSVFEDNTVNGNGQDGFD</sequence>